<gene>
    <name evidence="1" type="ORF">APZ42_002733</name>
</gene>
<dbReference type="AlphaFoldDB" id="A0A164I2S3"/>
<comment type="caution">
    <text evidence="1">The sequence shown here is derived from an EMBL/GenBank/DDBJ whole genome shotgun (WGS) entry which is preliminary data.</text>
</comment>
<feature type="non-terminal residue" evidence="1">
    <location>
        <position position="1"/>
    </location>
</feature>
<sequence>GFFNPLFLNRAKRTPSFEPMLKWSENAKCSDTFGTYCMYKHMGCYNNNNP</sequence>
<name>A0A164I2S3_9CRUS</name>
<evidence type="ECO:0000313" key="1">
    <source>
        <dbReference type="EMBL" id="KZS00817.1"/>
    </source>
</evidence>
<organism evidence="1 2">
    <name type="scientific">Daphnia magna</name>
    <dbReference type="NCBI Taxonomy" id="35525"/>
    <lineage>
        <taxon>Eukaryota</taxon>
        <taxon>Metazoa</taxon>
        <taxon>Ecdysozoa</taxon>
        <taxon>Arthropoda</taxon>
        <taxon>Crustacea</taxon>
        <taxon>Branchiopoda</taxon>
        <taxon>Diplostraca</taxon>
        <taxon>Cladocera</taxon>
        <taxon>Anomopoda</taxon>
        <taxon>Daphniidae</taxon>
        <taxon>Daphnia</taxon>
    </lineage>
</organism>
<dbReference type="Proteomes" id="UP000076858">
    <property type="component" value="Unassembled WGS sequence"/>
</dbReference>
<evidence type="ECO:0000313" key="2">
    <source>
        <dbReference type="Proteomes" id="UP000076858"/>
    </source>
</evidence>
<reference evidence="1 2" key="1">
    <citation type="submission" date="2016-03" db="EMBL/GenBank/DDBJ databases">
        <title>EvidentialGene: Evidence-directed Construction of Genes on Genomes.</title>
        <authorList>
            <person name="Gilbert D.G."/>
            <person name="Choi J.-H."/>
            <person name="Mockaitis K."/>
            <person name="Colbourne J."/>
            <person name="Pfrender M."/>
        </authorList>
    </citation>
    <scope>NUCLEOTIDE SEQUENCE [LARGE SCALE GENOMIC DNA]</scope>
    <source>
        <strain evidence="1 2">Xinb3</strain>
        <tissue evidence="1">Complete organism</tissue>
    </source>
</reference>
<keyword evidence="2" id="KW-1185">Reference proteome</keyword>
<proteinExistence type="predicted"/>
<protein>
    <submittedName>
        <fullName evidence="1">Uncharacterized protein</fullName>
    </submittedName>
</protein>
<accession>A0A164I2S3</accession>
<dbReference type="EMBL" id="LRGB01008442">
    <property type="protein sequence ID" value="KZS00817.1"/>
    <property type="molecule type" value="Genomic_DNA"/>
</dbReference>